<evidence type="ECO:0000256" key="1">
    <source>
        <dbReference type="SAM" id="Coils"/>
    </source>
</evidence>
<accession>A0A8H5K4E3</accession>
<feature type="coiled-coil region" evidence="1">
    <location>
        <begin position="113"/>
        <end position="162"/>
    </location>
</feature>
<sequence>MNNLDSLVQTPSDRLSRLSVIPLYIILHHLDIASFTNLRLTSRQLATNTIHCRFFRSAKTDLSLASLQSLTDRVSHPQLGPVLRELTVVATLYDTQPAEATVQTRKKWSEFDKDELRRDTENYHQRVEDLRERNVDCTDEEVQEAQQDLEWMQTRIQQDANNNGSQAIRSLTSIFGIAVNLRVISLDACIIGGRAKTCSPAEHHRWYRSDHQRSSWPSVWAAASEVYFIVTLAISRSRIQLEKLHIFPDTPSCSVQLSRVEPSFIAVDVDDFAYACKNIRSFRLSFSTNTSIGVSPPAQGDPLFRHAFAASSDYRPHPERDLDDCADAAAILRFMHSLTSLDLHCYRPDNLLFPEYTRAFYFISQNIRLGCLRELSLRGLPLRPDDLILFLTNHPTVTKLSLEGILLVGGSWPPVFSSIETMPALESLHLSSLSTEFKHVINLDPVERTFEPDVQDMEKWIPCGDGHILHTRDMCREEIQQGLDFRPQPGPRNIWRDNTLAYFDRIQYEFGPPSSIWNWDPLNEDSV</sequence>
<protein>
    <submittedName>
        <fullName evidence="2">F-box domain-containing protein</fullName>
    </submittedName>
</protein>
<dbReference type="Gene3D" id="3.80.10.10">
    <property type="entry name" value="Ribonuclease Inhibitor"/>
    <property type="match status" value="1"/>
</dbReference>
<dbReference type="AlphaFoldDB" id="A0A8H5K4E3"/>
<dbReference type="Proteomes" id="UP000574317">
    <property type="component" value="Unassembled WGS sequence"/>
</dbReference>
<proteinExistence type="predicted"/>
<name>A0A8H5K4E3_9HYPO</name>
<organism evidence="2 3">
    <name type="scientific">Fusarium napiforme</name>
    <dbReference type="NCBI Taxonomy" id="42672"/>
    <lineage>
        <taxon>Eukaryota</taxon>
        <taxon>Fungi</taxon>
        <taxon>Dikarya</taxon>
        <taxon>Ascomycota</taxon>
        <taxon>Pezizomycotina</taxon>
        <taxon>Sordariomycetes</taxon>
        <taxon>Hypocreomycetidae</taxon>
        <taxon>Hypocreales</taxon>
        <taxon>Nectriaceae</taxon>
        <taxon>Fusarium</taxon>
        <taxon>Fusarium fujikuroi species complex</taxon>
    </lineage>
</organism>
<dbReference type="EMBL" id="JAAOAO010000039">
    <property type="protein sequence ID" value="KAF5566569.1"/>
    <property type="molecule type" value="Genomic_DNA"/>
</dbReference>
<evidence type="ECO:0000313" key="2">
    <source>
        <dbReference type="EMBL" id="KAF5566569.1"/>
    </source>
</evidence>
<reference evidence="2 3" key="1">
    <citation type="submission" date="2020-05" db="EMBL/GenBank/DDBJ databases">
        <title>Identification and distribution of gene clusters putatively required for synthesis of sphingolipid metabolism inhibitors in phylogenetically diverse species of the filamentous fungus Fusarium.</title>
        <authorList>
            <person name="Kim H.-S."/>
            <person name="Busman M."/>
            <person name="Brown D.W."/>
            <person name="Divon H."/>
            <person name="Uhlig S."/>
            <person name="Proctor R.H."/>
        </authorList>
    </citation>
    <scope>NUCLEOTIDE SEQUENCE [LARGE SCALE GENOMIC DNA]</scope>
    <source>
        <strain evidence="2 3">NRRL 25196</strain>
    </source>
</reference>
<gene>
    <name evidence="2" type="ORF">FNAPI_1028</name>
</gene>
<comment type="caution">
    <text evidence="2">The sequence shown here is derived from an EMBL/GenBank/DDBJ whole genome shotgun (WGS) entry which is preliminary data.</text>
</comment>
<keyword evidence="1" id="KW-0175">Coiled coil</keyword>
<dbReference type="SUPFAM" id="SSF52047">
    <property type="entry name" value="RNI-like"/>
    <property type="match status" value="1"/>
</dbReference>
<evidence type="ECO:0000313" key="3">
    <source>
        <dbReference type="Proteomes" id="UP000574317"/>
    </source>
</evidence>
<dbReference type="InterPro" id="IPR032675">
    <property type="entry name" value="LRR_dom_sf"/>
</dbReference>
<keyword evidence="3" id="KW-1185">Reference proteome</keyword>